<evidence type="ECO:0000313" key="7">
    <source>
        <dbReference type="Proteomes" id="UP001500121"/>
    </source>
</evidence>
<gene>
    <name evidence="6" type="ORF">GCM10025783_02310</name>
</gene>
<organism evidence="6 7">
    <name type="scientific">Amnibacterium soli</name>
    <dbReference type="NCBI Taxonomy" id="1282736"/>
    <lineage>
        <taxon>Bacteria</taxon>
        <taxon>Bacillati</taxon>
        <taxon>Actinomycetota</taxon>
        <taxon>Actinomycetes</taxon>
        <taxon>Micrococcales</taxon>
        <taxon>Microbacteriaceae</taxon>
        <taxon>Amnibacterium</taxon>
    </lineage>
</organism>
<accession>A0ABP8YRD3</accession>
<dbReference type="Pfam" id="PF13302">
    <property type="entry name" value="Acetyltransf_3"/>
    <property type="match status" value="1"/>
</dbReference>
<dbReference type="PROSITE" id="PS51186">
    <property type="entry name" value="GNAT"/>
    <property type="match status" value="1"/>
</dbReference>
<evidence type="ECO:0000256" key="1">
    <source>
        <dbReference type="ARBA" id="ARBA00022679"/>
    </source>
</evidence>
<evidence type="ECO:0000256" key="2">
    <source>
        <dbReference type="ARBA" id="ARBA00023315"/>
    </source>
</evidence>
<name>A0ABP8YRD3_9MICO</name>
<dbReference type="PANTHER" id="PTHR43792">
    <property type="entry name" value="GNAT FAMILY, PUTATIVE (AFU_ORTHOLOGUE AFUA_3G00765)-RELATED-RELATED"/>
    <property type="match status" value="1"/>
</dbReference>
<dbReference type="Proteomes" id="UP001500121">
    <property type="component" value="Unassembled WGS sequence"/>
</dbReference>
<evidence type="ECO:0000313" key="6">
    <source>
        <dbReference type="EMBL" id="GAA4735863.1"/>
    </source>
</evidence>
<evidence type="ECO:0000256" key="3">
    <source>
        <dbReference type="ARBA" id="ARBA00038502"/>
    </source>
</evidence>
<keyword evidence="7" id="KW-1185">Reference proteome</keyword>
<dbReference type="InterPro" id="IPR016181">
    <property type="entry name" value="Acyl_CoA_acyltransferase"/>
</dbReference>
<dbReference type="EMBL" id="BAABLP010000001">
    <property type="protein sequence ID" value="GAA4735863.1"/>
    <property type="molecule type" value="Genomic_DNA"/>
</dbReference>
<feature type="region of interest" description="Disordered" evidence="4">
    <location>
        <begin position="1"/>
        <end position="20"/>
    </location>
</feature>
<sequence>MTDARRPAAGWHDRRMPGRTRPVTVDDARAIARLQSANRDFLAPWDAIRPDAFYTEAGQRVELQRAVDRRAEGTAAASAVLDDEGRIVGVIRLNGIVRGAFESCSMGYWVDQAANGRGYATEAVAEMLALAFGELGLHRVQAETLRHNVRSQRVLARNGFEHIGMAPQFLRIAGEWQDHELFQVLAG</sequence>
<evidence type="ECO:0000256" key="4">
    <source>
        <dbReference type="SAM" id="MobiDB-lite"/>
    </source>
</evidence>
<keyword evidence="1" id="KW-0808">Transferase</keyword>
<feature type="domain" description="N-acetyltransferase" evidence="5">
    <location>
        <begin position="32"/>
        <end position="187"/>
    </location>
</feature>
<dbReference type="InterPro" id="IPR051531">
    <property type="entry name" value="N-acetyltransferase"/>
</dbReference>
<protein>
    <submittedName>
        <fullName evidence="6">GNAT family protein</fullName>
    </submittedName>
</protein>
<reference evidence="7" key="1">
    <citation type="journal article" date="2019" name="Int. J. Syst. Evol. Microbiol.">
        <title>The Global Catalogue of Microorganisms (GCM) 10K type strain sequencing project: providing services to taxonomists for standard genome sequencing and annotation.</title>
        <authorList>
            <consortium name="The Broad Institute Genomics Platform"/>
            <consortium name="The Broad Institute Genome Sequencing Center for Infectious Disease"/>
            <person name="Wu L."/>
            <person name="Ma J."/>
        </authorList>
    </citation>
    <scope>NUCLEOTIDE SEQUENCE [LARGE SCALE GENOMIC DNA]</scope>
    <source>
        <strain evidence="7">JCM 19015</strain>
    </source>
</reference>
<dbReference type="SUPFAM" id="SSF55729">
    <property type="entry name" value="Acyl-CoA N-acyltransferases (Nat)"/>
    <property type="match status" value="1"/>
</dbReference>
<comment type="caution">
    <text evidence="6">The sequence shown here is derived from an EMBL/GenBank/DDBJ whole genome shotgun (WGS) entry which is preliminary data.</text>
</comment>
<evidence type="ECO:0000259" key="5">
    <source>
        <dbReference type="PROSITE" id="PS51186"/>
    </source>
</evidence>
<dbReference type="PANTHER" id="PTHR43792:SF8">
    <property type="entry name" value="[RIBOSOMAL PROTEIN US5]-ALANINE N-ACETYLTRANSFERASE"/>
    <property type="match status" value="1"/>
</dbReference>
<keyword evidence="2" id="KW-0012">Acyltransferase</keyword>
<comment type="similarity">
    <text evidence="3">Belongs to the acetyltransferase family. RimJ subfamily.</text>
</comment>
<proteinExistence type="inferred from homology"/>
<dbReference type="Gene3D" id="3.40.630.30">
    <property type="match status" value="1"/>
</dbReference>
<dbReference type="InterPro" id="IPR000182">
    <property type="entry name" value="GNAT_dom"/>
</dbReference>
<feature type="compositionally biased region" description="Basic and acidic residues" evidence="4">
    <location>
        <begin position="1"/>
        <end position="16"/>
    </location>
</feature>